<dbReference type="PROSITE" id="PS51066">
    <property type="entry name" value="ZF_FPG_2"/>
    <property type="match status" value="1"/>
</dbReference>
<protein>
    <recommendedName>
        <fullName evidence="15">Formamidopyrimidine-DNA glycosylase</fullName>
        <shortName evidence="15">Fapy-DNA glycosylase</shortName>
        <ecNumber evidence="15">3.2.2.23</ecNumber>
    </recommendedName>
    <alternativeName>
        <fullName evidence="15">DNA-(apurinic or apyrimidinic site) lyase MutM</fullName>
        <shortName evidence="15">AP lyase MutM</shortName>
        <ecNumber evidence="15">4.2.99.18</ecNumber>
    </alternativeName>
</protein>
<evidence type="ECO:0000256" key="4">
    <source>
        <dbReference type="ARBA" id="ARBA00022723"/>
    </source>
</evidence>
<keyword evidence="13 15" id="KW-0326">Glycosidase</keyword>
<sequence>MPELPEVETVRRGLSPFIEGATIKSVTLNRPDLRFPFPKGFAKRLEGQTIAHLGRRAKYLVATLSDGGVWLSHLGMTGAFIVNDEAMEEPSRLNPGDQSGKHVHMRAELIHPSRGRVSLSYSDPRRFGFMDLFAAGAANPYLDPLGPEPLSNTLDALYLAAAMKGKKGPIKTVLLDQRVIAGLGNIYVCEALFMSGIDPRRAAGSLSEVDIGRLVVAIREVLLAAITAGGSTLRDFANADGKPGYFQHSFAVYGHEGDPCPREGCGGVIERIVQAGRSTFFCPTCQH</sequence>
<dbReference type="CDD" id="cd20335">
    <property type="entry name" value="BRcat_RBR"/>
    <property type="match status" value="1"/>
</dbReference>
<dbReference type="SUPFAM" id="SSF46946">
    <property type="entry name" value="S13-like H2TH domain"/>
    <property type="match status" value="1"/>
</dbReference>
<keyword evidence="11 15" id="KW-0456">Lyase</keyword>
<dbReference type="SMART" id="SM00898">
    <property type="entry name" value="Fapy_DNA_glyco"/>
    <property type="match status" value="1"/>
</dbReference>
<dbReference type="InterPro" id="IPR012319">
    <property type="entry name" value="FPG_cat"/>
</dbReference>
<dbReference type="InterPro" id="IPR015887">
    <property type="entry name" value="DNA_glyclase_Znf_dom_DNA_BS"/>
</dbReference>
<dbReference type="GO" id="GO:0008270">
    <property type="term" value="F:zinc ion binding"/>
    <property type="evidence" value="ECO:0007669"/>
    <property type="project" value="UniProtKB-UniRule"/>
</dbReference>
<keyword evidence="9 15" id="KW-0238">DNA-binding</keyword>
<comment type="function">
    <text evidence="15">Involved in base excision repair of DNA damaged by oxidation or by mutagenic agents. Acts as DNA glycosylase that recognizes and removes damaged bases. Has a preference for oxidized purines, such as 7,8-dihydro-8-oxoguanine (8-oxoG). Has AP (apurinic/apyrimidinic) lyase activity and introduces nicks in the DNA strand. Cleaves the DNA backbone by beta-delta elimination to generate a single-strand break at the site of the removed base with both 3'- and 5'-phosphates.</text>
</comment>
<dbReference type="RefSeq" id="WP_090592082.1">
    <property type="nucleotide sequence ID" value="NZ_FNCS01000001.1"/>
</dbReference>
<evidence type="ECO:0000256" key="1">
    <source>
        <dbReference type="ARBA" id="ARBA00001668"/>
    </source>
</evidence>
<evidence type="ECO:0000256" key="9">
    <source>
        <dbReference type="ARBA" id="ARBA00023125"/>
    </source>
</evidence>
<dbReference type="OrthoDB" id="9800855at2"/>
<comment type="similarity">
    <text evidence="2 15">Belongs to the FPG family.</text>
</comment>
<dbReference type="CDD" id="cd08966">
    <property type="entry name" value="EcFpg-like_N"/>
    <property type="match status" value="1"/>
</dbReference>
<dbReference type="PROSITE" id="PS51068">
    <property type="entry name" value="FPG_CAT"/>
    <property type="match status" value="1"/>
</dbReference>
<feature type="active site" description="Schiff-base intermediate with DNA" evidence="15">
    <location>
        <position position="2"/>
    </location>
</feature>
<proteinExistence type="inferred from homology"/>
<feature type="active site" description="Proton donor" evidence="15">
    <location>
        <position position="3"/>
    </location>
</feature>
<keyword evidence="5 15" id="KW-0227">DNA damage</keyword>
<feature type="active site" description="Proton donor; for beta-elimination activity" evidence="15">
    <location>
        <position position="58"/>
    </location>
</feature>
<dbReference type="PROSITE" id="PS01242">
    <property type="entry name" value="ZF_FPG_1"/>
    <property type="match status" value="1"/>
</dbReference>
<dbReference type="NCBIfam" id="TIGR00577">
    <property type="entry name" value="fpg"/>
    <property type="match status" value="1"/>
</dbReference>
<dbReference type="HAMAP" id="MF_00103">
    <property type="entry name" value="Fapy_DNA_glycosyl"/>
    <property type="match status" value="1"/>
</dbReference>
<dbReference type="PANTHER" id="PTHR22993">
    <property type="entry name" value="FORMAMIDOPYRIMIDINE-DNA GLYCOSYLASE"/>
    <property type="match status" value="1"/>
</dbReference>
<evidence type="ECO:0000256" key="7">
    <source>
        <dbReference type="ARBA" id="ARBA00022801"/>
    </source>
</evidence>
<dbReference type="SMART" id="SM01232">
    <property type="entry name" value="H2TH"/>
    <property type="match status" value="1"/>
</dbReference>
<comment type="cofactor">
    <cofactor evidence="15">
        <name>Zn(2+)</name>
        <dbReference type="ChEBI" id="CHEBI:29105"/>
    </cofactor>
    <text evidence="15">Binds 1 zinc ion per subunit.</text>
</comment>
<evidence type="ECO:0000256" key="13">
    <source>
        <dbReference type="ARBA" id="ARBA00023295"/>
    </source>
</evidence>
<evidence type="ECO:0000256" key="12">
    <source>
        <dbReference type="ARBA" id="ARBA00023268"/>
    </source>
</evidence>
<comment type="subunit">
    <text evidence="3 15">Monomer.</text>
</comment>
<dbReference type="InterPro" id="IPR010979">
    <property type="entry name" value="Ribosomal_uS13-like_H2TH"/>
</dbReference>
<evidence type="ECO:0000256" key="11">
    <source>
        <dbReference type="ARBA" id="ARBA00023239"/>
    </source>
</evidence>
<dbReference type="PANTHER" id="PTHR22993:SF9">
    <property type="entry name" value="FORMAMIDOPYRIMIDINE-DNA GLYCOSYLASE"/>
    <property type="match status" value="1"/>
</dbReference>
<feature type="domain" description="FPG-type" evidence="16">
    <location>
        <begin position="251"/>
        <end position="287"/>
    </location>
</feature>
<evidence type="ECO:0000256" key="14">
    <source>
        <dbReference type="ARBA" id="ARBA00044632"/>
    </source>
</evidence>
<dbReference type="Pfam" id="PF06827">
    <property type="entry name" value="zf-FPG_IleRS"/>
    <property type="match status" value="1"/>
</dbReference>
<dbReference type="InterPro" id="IPR000214">
    <property type="entry name" value="Znf_DNA_glyclase/AP_lyase"/>
</dbReference>
<dbReference type="InterPro" id="IPR020629">
    <property type="entry name" value="FPG_Glyclase"/>
</dbReference>
<dbReference type="SUPFAM" id="SSF81624">
    <property type="entry name" value="N-terminal domain of MutM-like DNA repair proteins"/>
    <property type="match status" value="1"/>
</dbReference>
<comment type="catalytic activity">
    <reaction evidence="14 15">
        <text>2'-deoxyribonucleotide-(2'-deoxyribose 5'-phosphate)-2'-deoxyribonucleotide-DNA = a 3'-end 2'-deoxyribonucleotide-(2,3-dehydro-2,3-deoxyribose 5'-phosphate)-DNA + a 5'-end 5'-phospho-2'-deoxyribonucleoside-DNA + H(+)</text>
        <dbReference type="Rhea" id="RHEA:66592"/>
        <dbReference type="Rhea" id="RHEA-COMP:13180"/>
        <dbReference type="Rhea" id="RHEA-COMP:16897"/>
        <dbReference type="Rhea" id="RHEA-COMP:17067"/>
        <dbReference type="ChEBI" id="CHEBI:15378"/>
        <dbReference type="ChEBI" id="CHEBI:136412"/>
        <dbReference type="ChEBI" id="CHEBI:157695"/>
        <dbReference type="ChEBI" id="CHEBI:167181"/>
        <dbReference type="EC" id="4.2.99.18"/>
    </reaction>
</comment>
<dbReference type="FunFam" id="1.10.8.50:FF:000003">
    <property type="entry name" value="Formamidopyrimidine-DNA glycosylase"/>
    <property type="match status" value="1"/>
</dbReference>
<dbReference type="GO" id="GO:0034039">
    <property type="term" value="F:8-oxo-7,8-dihydroguanine DNA N-glycosylase activity"/>
    <property type="evidence" value="ECO:0007669"/>
    <property type="project" value="TreeGrafter"/>
</dbReference>
<evidence type="ECO:0000313" key="18">
    <source>
        <dbReference type="EMBL" id="SDG24165.1"/>
    </source>
</evidence>
<dbReference type="InterPro" id="IPR015886">
    <property type="entry name" value="H2TH_FPG"/>
</dbReference>
<evidence type="ECO:0000256" key="15">
    <source>
        <dbReference type="HAMAP-Rule" id="MF_00103"/>
    </source>
</evidence>
<dbReference type="AlphaFoldDB" id="A0A1G7SM78"/>
<dbReference type="GO" id="GO:0140078">
    <property type="term" value="F:class I DNA-(apurinic or apyrimidinic site) endonuclease activity"/>
    <property type="evidence" value="ECO:0007669"/>
    <property type="project" value="UniProtKB-EC"/>
</dbReference>
<dbReference type="InterPro" id="IPR010663">
    <property type="entry name" value="Znf_FPG/IleRS"/>
</dbReference>
<dbReference type="Pfam" id="PF06831">
    <property type="entry name" value="H2TH"/>
    <property type="match status" value="1"/>
</dbReference>
<dbReference type="STRING" id="440168.SAMN04487974_101600"/>
<comment type="catalytic activity">
    <reaction evidence="1 15">
        <text>Hydrolysis of DNA containing ring-opened 7-methylguanine residues, releasing 2,6-diamino-4-hydroxy-5-(N-methyl)formamidopyrimidine.</text>
        <dbReference type="EC" id="3.2.2.23"/>
    </reaction>
</comment>
<evidence type="ECO:0000256" key="8">
    <source>
        <dbReference type="ARBA" id="ARBA00022833"/>
    </source>
</evidence>
<keyword evidence="10 15" id="KW-0234">DNA repair</keyword>
<evidence type="ECO:0000259" key="17">
    <source>
        <dbReference type="PROSITE" id="PS51068"/>
    </source>
</evidence>
<feature type="binding site" evidence="15">
    <location>
        <position position="125"/>
    </location>
    <ligand>
        <name>DNA</name>
        <dbReference type="ChEBI" id="CHEBI:16991"/>
    </ligand>
</feature>
<dbReference type="Gene3D" id="1.10.8.50">
    <property type="match status" value="1"/>
</dbReference>
<accession>A0A1G7SM78</accession>
<feature type="domain" description="Formamidopyrimidine-DNA glycosylase catalytic" evidence="17">
    <location>
        <begin position="2"/>
        <end position="128"/>
    </location>
</feature>
<evidence type="ECO:0000256" key="6">
    <source>
        <dbReference type="ARBA" id="ARBA00022771"/>
    </source>
</evidence>
<keyword evidence="8 15" id="KW-0862">Zinc</keyword>
<evidence type="ECO:0000313" key="19">
    <source>
        <dbReference type="Proteomes" id="UP000199495"/>
    </source>
</evidence>
<evidence type="ECO:0000259" key="16">
    <source>
        <dbReference type="PROSITE" id="PS51066"/>
    </source>
</evidence>
<evidence type="ECO:0000256" key="5">
    <source>
        <dbReference type="ARBA" id="ARBA00022763"/>
    </source>
</evidence>
<dbReference type="Pfam" id="PF01149">
    <property type="entry name" value="Fapy_DNA_glyco"/>
    <property type="match status" value="1"/>
</dbReference>
<dbReference type="GO" id="GO:0006284">
    <property type="term" value="P:base-excision repair"/>
    <property type="evidence" value="ECO:0007669"/>
    <property type="project" value="InterPro"/>
</dbReference>
<dbReference type="EC" id="4.2.99.18" evidence="15"/>
<reference evidence="18 19" key="1">
    <citation type="submission" date="2016-10" db="EMBL/GenBank/DDBJ databases">
        <authorList>
            <person name="de Groot N.N."/>
        </authorList>
    </citation>
    <scope>NUCLEOTIDE SEQUENCE [LARGE SCALE GENOMIC DNA]</scope>
    <source>
        <strain evidence="18 19">CGMCC 1.10267</strain>
    </source>
</reference>
<name>A0A1G7SM78_9HYPH</name>
<evidence type="ECO:0000256" key="3">
    <source>
        <dbReference type="ARBA" id="ARBA00011245"/>
    </source>
</evidence>
<keyword evidence="4 15" id="KW-0479">Metal-binding</keyword>
<dbReference type="NCBIfam" id="NF002211">
    <property type="entry name" value="PRK01103.1"/>
    <property type="match status" value="1"/>
</dbReference>
<dbReference type="SUPFAM" id="SSF57716">
    <property type="entry name" value="Glucocorticoid receptor-like (DNA-binding domain)"/>
    <property type="match status" value="1"/>
</dbReference>
<dbReference type="GO" id="GO:0003684">
    <property type="term" value="F:damaged DNA binding"/>
    <property type="evidence" value="ECO:0007669"/>
    <property type="project" value="InterPro"/>
</dbReference>
<dbReference type="Gene3D" id="3.20.190.10">
    <property type="entry name" value="MutM-like, N-terminal"/>
    <property type="match status" value="1"/>
</dbReference>
<organism evidence="18 19">
    <name type="scientific">Pelagibacterium luteolum</name>
    <dbReference type="NCBI Taxonomy" id="440168"/>
    <lineage>
        <taxon>Bacteria</taxon>
        <taxon>Pseudomonadati</taxon>
        <taxon>Pseudomonadota</taxon>
        <taxon>Alphaproteobacteria</taxon>
        <taxon>Hyphomicrobiales</taxon>
        <taxon>Devosiaceae</taxon>
        <taxon>Pelagibacterium</taxon>
    </lineage>
</organism>
<feature type="active site" description="Proton donor; for delta-elimination activity" evidence="15">
    <location>
        <position position="277"/>
    </location>
</feature>
<feature type="binding site" evidence="15">
    <location>
        <position position="102"/>
    </location>
    <ligand>
        <name>DNA</name>
        <dbReference type="ChEBI" id="CHEBI:16991"/>
    </ligand>
</feature>
<dbReference type="Proteomes" id="UP000199495">
    <property type="component" value="Unassembled WGS sequence"/>
</dbReference>
<keyword evidence="19" id="KW-1185">Reference proteome</keyword>
<evidence type="ECO:0000256" key="10">
    <source>
        <dbReference type="ARBA" id="ARBA00023204"/>
    </source>
</evidence>
<evidence type="ECO:0000256" key="2">
    <source>
        <dbReference type="ARBA" id="ARBA00009409"/>
    </source>
</evidence>
<dbReference type="EMBL" id="FNCS01000001">
    <property type="protein sequence ID" value="SDG24165.1"/>
    <property type="molecule type" value="Genomic_DNA"/>
</dbReference>
<gene>
    <name evidence="15" type="primary">mutM</name>
    <name evidence="15" type="synonym">fpg</name>
    <name evidence="18" type="ORF">SAMN04487974_101600</name>
</gene>
<keyword evidence="6 15" id="KW-0863">Zinc-finger</keyword>
<dbReference type="EC" id="3.2.2.23" evidence="15"/>
<dbReference type="InterPro" id="IPR035937">
    <property type="entry name" value="FPG_N"/>
</dbReference>
<feature type="binding site" evidence="15">
    <location>
        <position position="166"/>
    </location>
    <ligand>
        <name>DNA</name>
        <dbReference type="ChEBI" id="CHEBI:16991"/>
    </ligand>
</feature>
<keyword evidence="7 15" id="KW-0378">Hydrolase</keyword>
<keyword evidence="12 15" id="KW-0511">Multifunctional enzyme</keyword>